<keyword evidence="3" id="KW-1185">Reference proteome</keyword>
<evidence type="ECO:0000313" key="2">
    <source>
        <dbReference type="EnsemblPlants" id="Bo7g039180.1"/>
    </source>
</evidence>
<accession>A0A0D3D5D6</accession>
<organism evidence="2 3">
    <name type="scientific">Brassica oleracea var. oleracea</name>
    <dbReference type="NCBI Taxonomy" id="109376"/>
    <lineage>
        <taxon>Eukaryota</taxon>
        <taxon>Viridiplantae</taxon>
        <taxon>Streptophyta</taxon>
        <taxon>Embryophyta</taxon>
        <taxon>Tracheophyta</taxon>
        <taxon>Spermatophyta</taxon>
        <taxon>Magnoliopsida</taxon>
        <taxon>eudicotyledons</taxon>
        <taxon>Gunneridae</taxon>
        <taxon>Pentapetalae</taxon>
        <taxon>rosids</taxon>
        <taxon>malvids</taxon>
        <taxon>Brassicales</taxon>
        <taxon>Brassicaceae</taxon>
        <taxon>Brassiceae</taxon>
        <taxon>Brassica</taxon>
    </lineage>
</organism>
<feature type="compositionally biased region" description="Basic and acidic residues" evidence="1">
    <location>
        <begin position="13"/>
        <end position="26"/>
    </location>
</feature>
<evidence type="ECO:0000256" key="1">
    <source>
        <dbReference type="SAM" id="MobiDB-lite"/>
    </source>
</evidence>
<name>A0A0D3D5D6_BRAOL</name>
<reference evidence="2" key="2">
    <citation type="submission" date="2015-03" db="UniProtKB">
        <authorList>
            <consortium name="EnsemblPlants"/>
        </authorList>
    </citation>
    <scope>IDENTIFICATION</scope>
</reference>
<evidence type="ECO:0000313" key="3">
    <source>
        <dbReference type="Proteomes" id="UP000032141"/>
    </source>
</evidence>
<dbReference type="EnsemblPlants" id="Bo7g039180.1">
    <property type="protein sequence ID" value="Bo7g039180.1"/>
    <property type="gene ID" value="Bo7g039180"/>
</dbReference>
<proteinExistence type="predicted"/>
<feature type="region of interest" description="Disordered" evidence="1">
    <location>
        <begin position="1"/>
        <end position="28"/>
    </location>
</feature>
<sequence length="88" mass="9606">MRSLWMSSVTPRNAERVRHPAPDGRSRLQRVGYPATEGRSSSLLRVFKECRAGIRCGGRGGGRRGGGGYGGSREDVDILVEEEATMKN</sequence>
<feature type="compositionally biased region" description="Polar residues" evidence="1">
    <location>
        <begin position="1"/>
        <end position="11"/>
    </location>
</feature>
<dbReference type="HOGENOM" id="CLU_2472200_0_0_1"/>
<reference evidence="2 3" key="1">
    <citation type="journal article" date="2014" name="Genome Biol.">
        <title>Transcriptome and methylome profiling reveals relics of genome dominance in the mesopolyploid Brassica oleracea.</title>
        <authorList>
            <person name="Parkin I.A."/>
            <person name="Koh C."/>
            <person name="Tang H."/>
            <person name="Robinson S.J."/>
            <person name="Kagale S."/>
            <person name="Clarke W.E."/>
            <person name="Town C.D."/>
            <person name="Nixon J."/>
            <person name="Krishnakumar V."/>
            <person name="Bidwell S.L."/>
            <person name="Denoeud F."/>
            <person name="Belcram H."/>
            <person name="Links M.G."/>
            <person name="Just J."/>
            <person name="Clarke C."/>
            <person name="Bender T."/>
            <person name="Huebert T."/>
            <person name="Mason A.S."/>
            <person name="Pires J.C."/>
            <person name="Barker G."/>
            <person name="Moore J."/>
            <person name="Walley P.G."/>
            <person name="Manoli S."/>
            <person name="Batley J."/>
            <person name="Edwards D."/>
            <person name="Nelson M.N."/>
            <person name="Wang X."/>
            <person name="Paterson A.H."/>
            <person name="King G."/>
            <person name="Bancroft I."/>
            <person name="Chalhoub B."/>
            <person name="Sharpe A.G."/>
        </authorList>
    </citation>
    <scope>NUCLEOTIDE SEQUENCE</scope>
    <source>
        <strain evidence="2 3">cv. TO1000</strain>
    </source>
</reference>
<protein>
    <submittedName>
        <fullName evidence="2">Uncharacterized protein</fullName>
    </submittedName>
</protein>
<dbReference type="Proteomes" id="UP000032141">
    <property type="component" value="Chromosome C7"/>
</dbReference>
<dbReference type="Gramene" id="Bo7g039180.1">
    <property type="protein sequence ID" value="Bo7g039180.1"/>
    <property type="gene ID" value="Bo7g039180"/>
</dbReference>
<dbReference type="AlphaFoldDB" id="A0A0D3D5D6"/>